<dbReference type="NCBIfam" id="NF037995">
    <property type="entry name" value="TRAP_S1"/>
    <property type="match status" value="1"/>
</dbReference>
<dbReference type="PROSITE" id="PS51257">
    <property type="entry name" value="PROKAR_LIPOPROTEIN"/>
    <property type="match status" value="1"/>
</dbReference>
<keyword evidence="3" id="KW-0813">Transport</keyword>
<dbReference type="PANTHER" id="PTHR33376:SF4">
    <property type="entry name" value="SIALIC ACID-BINDING PERIPLASMIC PROTEIN SIAP"/>
    <property type="match status" value="1"/>
</dbReference>
<dbReference type="OrthoDB" id="9776801at2"/>
<dbReference type="GO" id="GO:0055085">
    <property type="term" value="P:transmembrane transport"/>
    <property type="evidence" value="ECO:0007669"/>
    <property type="project" value="InterPro"/>
</dbReference>
<dbReference type="InterPro" id="IPR018389">
    <property type="entry name" value="DctP_fam"/>
</dbReference>
<dbReference type="Proteomes" id="UP000285120">
    <property type="component" value="Unassembled WGS sequence"/>
</dbReference>
<keyword evidence="4 5" id="KW-0732">Signal</keyword>
<dbReference type="PANTHER" id="PTHR33376">
    <property type="match status" value="1"/>
</dbReference>
<dbReference type="NCBIfam" id="TIGR00787">
    <property type="entry name" value="dctP"/>
    <property type="match status" value="1"/>
</dbReference>
<gene>
    <name evidence="6" type="ORF">ATL39_0863</name>
</gene>
<evidence type="ECO:0000256" key="5">
    <source>
        <dbReference type="SAM" id="SignalP"/>
    </source>
</evidence>
<dbReference type="GO" id="GO:0030288">
    <property type="term" value="C:outer membrane-bounded periplasmic space"/>
    <property type="evidence" value="ECO:0007669"/>
    <property type="project" value="InterPro"/>
</dbReference>
<dbReference type="InterPro" id="IPR038404">
    <property type="entry name" value="TRAP_DctP_sf"/>
</dbReference>
<comment type="similarity">
    <text evidence="2">Belongs to the bacterial solute-binding protein 7 family.</text>
</comment>
<evidence type="ECO:0000256" key="2">
    <source>
        <dbReference type="ARBA" id="ARBA00009023"/>
    </source>
</evidence>
<feature type="chain" id="PRO_5039387562" evidence="5">
    <location>
        <begin position="20"/>
        <end position="335"/>
    </location>
</feature>
<feature type="signal peptide" evidence="5">
    <location>
        <begin position="1"/>
        <end position="19"/>
    </location>
</feature>
<keyword evidence="6" id="KW-0675">Receptor</keyword>
<reference evidence="6 7" key="1">
    <citation type="submission" date="2018-09" db="EMBL/GenBank/DDBJ databases">
        <title>Genomic Encyclopedia of Archaeal and Bacterial Type Strains, Phase II (KMG-II): from individual species to whole genera.</title>
        <authorList>
            <person name="Goeker M."/>
        </authorList>
    </citation>
    <scope>NUCLEOTIDE SEQUENCE [LARGE SCALE GENOMIC DNA]</scope>
    <source>
        <strain evidence="6 7">DSM 17008</strain>
    </source>
</reference>
<dbReference type="PIRSF" id="PIRSF006470">
    <property type="entry name" value="DctB"/>
    <property type="match status" value="1"/>
</dbReference>
<comment type="caution">
    <text evidence="6">The sequence shown here is derived from an EMBL/GenBank/DDBJ whole genome shotgun (WGS) entry which is preliminary data.</text>
</comment>
<organism evidence="6 7">
    <name type="scientific">Sinobaca qinghaiensis</name>
    <dbReference type="NCBI Taxonomy" id="342944"/>
    <lineage>
        <taxon>Bacteria</taxon>
        <taxon>Bacillati</taxon>
        <taxon>Bacillota</taxon>
        <taxon>Bacilli</taxon>
        <taxon>Bacillales</taxon>
        <taxon>Sporolactobacillaceae</taxon>
        <taxon>Sinobaca</taxon>
    </lineage>
</organism>
<keyword evidence="7" id="KW-1185">Reference proteome</keyword>
<evidence type="ECO:0000256" key="3">
    <source>
        <dbReference type="ARBA" id="ARBA00022448"/>
    </source>
</evidence>
<accession>A0A419V5H9</accession>
<proteinExistence type="inferred from homology"/>
<evidence type="ECO:0000313" key="6">
    <source>
        <dbReference type="EMBL" id="RKD75166.1"/>
    </source>
</evidence>
<evidence type="ECO:0000256" key="4">
    <source>
        <dbReference type="ARBA" id="ARBA00022729"/>
    </source>
</evidence>
<dbReference type="AlphaFoldDB" id="A0A419V5H9"/>
<evidence type="ECO:0000256" key="1">
    <source>
        <dbReference type="ARBA" id="ARBA00004196"/>
    </source>
</evidence>
<protein>
    <submittedName>
        <fullName evidence="6">Tripartite ATP-independent transporter DctP family solute receptor</fullName>
    </submittedName>
</protein>
<dbReference type="Gene3D" id="3.40.190.170">
    <property type="entry name" value="Bacterial extracellular solute-binding protein, family 7"/>
    <property type="match status" value="1"/>
</dbReference>
<dbReference type="EMBL" id="RAPK01000007">
    <property type="protein sequence ID" value="RKD75166.1"/>
    <property type="molecule type" value="Genomic_DNA"/>
</dbReference>
<dbReference type="RefSeq" id="WP_120192066.1">
    <property type="nucleotide sequence ID" value="NZ_RAPK01000007.1"/>
</dbReference>
<dbReference type="InterPro" id="IPR004682">
    <property type="entry name" value="TRAP_DctP"/>
</dbReference>
<comment type="subcellular location">
    <subcellularLocation>
        <location evidence="1">Cell envelope</location>
    </subcellularLocation>
</comment>
<name>A0A419V5H9_9BACL</name>
<sequence>MKKKLISVMSVSACAIALSACGGGGDSAGGEEENVTLRLAHSGSDSHQYHIAAEHFKETVEEKTGGSVEIDIHGNATLGSEDEAIEQIQDGTLDMTTVAADSSFANTVPEMNLFGIPYLFEDTEHVYETLDGDIGQELLDTVNETGMIGLGYWEVGMRHVTNNAVEIESPEDMDGLSIRVQPSPVWEAHMEALGASPTPVDFNELYSALDQGVVDGQENPLPTIDSMNFYEVQDYVSLTEHTYSPAIVVMSSGAEGKLSEEQLTSVEEAVEETTTYHRETLAEKEAEILDMLESEGVTVTEDPDREAFREATEGVADVVSDQVPSDLVERVRNRE</sequence>
<dbReference type="Pfam" id="PF03480">
    <property type="entry name" value="DctP"/>
    <property type="match status" value="1"/>
</dbReference>
<evidence type="ECO:0000313" key="7">
    <source>
        <dbReference type="Proteomes" id="UP000285120"/>
    </source>
</evidence>